<accession>A0A183A8N2</accession>
<dbReference type="AlphaFoldDB" id="A0A183A8N2"/>
<evidence type="ECO:0000313" key="3">
    <source>
        <dbReference type="WBParaSite" id="ECPE_0000332001-mRNA-1"/>
    </source>
</evidence>
<dbReference type="WBParaSite" id="ECPE_0000332001-mRNA-1">
    <property type="protein sequence ID" value="ECPE_0000332001-mRNA-1"/>
    <property type="gene ID" value="ECPE_0000332001"/>
</dbReference>
<protein>
    <submittedName>
        <fullName evidence="3">Cell division protein FtsK</fullName>
    </submittedName>
</protein>
<proteinExistence type="predicted"/>
<reference evidence="3" key="1">
    <citation type="submission" date="2016-06" db="UniProtKB">
        <authorList>
            <consortium name="WormBaseParasite"/>
        </authorList>
    </citation>
    <scope>IDENTIFICATION</scope>
</reference>
<reference evidence="1 2" key="2">
    <citation type="submission" date="2018-11" db="EMBL/GenBank/DDBJ databases">
        <authorList>
            <consortium name="Pathogen Informatics"/>
        </authorList>
    </citation>
    <scope>NUCLEOTIDE SEQUENCE [LARGE SCALE GENOMIC DNA]</scope>
    <source>
        <strain evidence="1 2">Egypt</strain>
    </source>
</reference>
<gene>
    <name evidence="1" type="ORF">ECPE_LOCUS3317</name>
</gene>
<dbReference type="EMBL" id="UZAN01040283">
    <property type="protein sequence ID" value="VDP69110.1"/>
    <property type="molecule type" value="Genomic_DNA"/>
</dbReference>
<evidence type="ECO:0000313" key="2">
    <source>
        <dbReference type="Proteomes" id="UP000272942"/>
    </source>
</evidence>
<sequence>MHKREDVHSLYKSIRAELRRLNLLYARAPLDVKGNRETWQALMRSTGIKSSHRSRAVVDMDGLNQSFIKGGTALTALPNGYEMNPTDFVSSVAPVDI</sequence>
<dbReference type="Proteomes" id="UP000272942">
    <property type="component" value="Unassembled WGS sequence"/>
</dbReference>
<keyword evidence="2" id="KW-1185">Reference proteome</keyword>
<evidence type="ECO:0000313" key="1">
    <source>
        <dbReference type="EMBL" id="VDP69110.1"/>
    </source>
</evidence>
<organism evidence="3">
    <name type="scientific">Echinostoma caproni</name>
    <dbReference type="NCBI Taxonomy" id="27848"/>
    <lineage>
        <taxon>Eukaryota</taxon>
        <taxon>Metazoa</taxon>
        <taxon>Spiralia</taxon>
        <taxon>Lophotrochozoa</taxon>
        <taxon>Platyhelminthes</taxon>
        <taxon>Trematoda</taxon>
        <taxon>Digenea</taxon>
        <taxon>Plagiorchiida</taxon>
        <taxon>Echinostomata</taxon>
        <taxon>Echinostomatoidea</taxon>
        <taxon>Echinostomatidae</taxon>
        <taxon>Echinostoma</taxon>
    </lineage>
</organism>
<name>A0A183A8N2_9TREM</name>